<protein>
    <recommendedName>
        <fullName evidence="4">PQQ-binding-like beta-propeller repeat protein</fullName>
    </recommendedName>
</protein>
<comment type="caution">
    <text evidence="2">The sequence shown here is derived from an EMBL/GenBank/DDBJ whole genome shotgun (WGS) entry which is preliminary data.</text>
</comment>
<dbReference type="SUPFAM" id="SSF50998">
    <property type="entry name" value="Quinoprotein alcohol dehydrogenase-like"/>
    <property type="match status" value="1"/>
</dbReference>
<reference evidence="2 3" key="1">
    <citation type="submission" date="2018-05" db="EMBL/GenBank/DDBJ databases">
        <title>Nocardioides silvaticus genome.</title>
        <authorList>
            <person name="Li C."/>
            <person name="Wang G."/>
        </authorList>
    </citation>
    <scope>NUCLEOTIDE SEQUENCE [LARGE SCALE GENOMIC DNA]</scope>
    <source>
        <strain evidence="2 3">CCTCC AB 2018079</strain>
    </source>
</reference>
<feature type="chain" id="PRO_5016354950" description="PQQ-binding-like beta-propeller repeat protein" evidence="1">
    <location>
        <begin position="28"/>
        <end position="206"/>
    </location>
</feature>
<name>A0A316TUD3_9ACTN</name>
<evidence type="ECO:0000313" key="3">
    <source>
        <dbReference type="Proteomes" id="UP000245507"/>
    </source>
</evidence>
<keyword evidence="1" id="KW-0732">Signal</keyword>
<sequence length="206" mass="21814">MNLQPLAPILPLAALVAAFTACQPAMGGEPDTDVAAPVLVSDDASLAWSVQLDEDWSPTHAVAVGDVVVVSSSWEIDEGTAITAYDADGSVLWQESAYGGALLAPVGYDQVLICDSEKSWTVATSDGSLISDGAADDERCPVADDEAGIPVPRNDEAYTVKKDRIVVDGPRMDYDVALDQPVDEIWGVDAGILTFVDKTDTIQLYR</sequence>
<dbReference type="AlphaFoldDB" id="A0A316TUD3"/>
<feature type="signal peptide" evidence="1">
    <location>
        <begin position="1"/>
        <end position="27"/>
    </location>
</feature>
<proteinExistence type="predicted"/>
<dbReference type="Proteomes" id="UP000245507">
    <property type="component" value="Unassembled WGS sequence"/>
</dbReference>
<accession>A0A316TUD3</accession>
<evidence type="ECO:0000313" key="2">
    <source>
        <dbReference type="EMBL" id="PWN03116.1"/>
    </source>
</evidence>
<dbReference type="RefSeq" id="WP_109693206.1">
    <property type="nucleotide sequence ID" value="NZ_QGDD01000003.1"/>
</dbReference>
<keyword evidence="3" id="KW-1185">Reference proteome</keyword>
<dbReference type="InterPro" id="IPR011047">
    <property type="entry name" value="Quinoprotein_ADH-like_sf"/>
</dbReference>
<gene>
    <name evidence="2" type="ORF">DJ010_08280</name>
</gene>
<evidence type="ECO:0000256" key="1">
    <source>
        <dbReference type="SAM" id="SignalP"/>
    </source>
</evidence>
<evidence type="ECO:0008006" key="4">
    <source>
        <dbReference type="Google" id="ProtNLM"/>
    </source>
</evidence>
<dbReference type="EMBL" id="QGDD01000003">
    <property type="protein sequence ID" value="PWN03116.1"/>
    <property type="molecule type" value="Genomic_DNA"/>
</dbReference>
<organism evidence="2 3">
    <name type="scientific">Nocardioides silvaticus</name>
    <dbReference type="NCBI Taxonomy" id="2201891"/>
    <lineage>
        <taxon>Bacteria</taxon>
        <taxon>Bacillati</taxon>
        <taxon>Actinomycetota</taxon>
        <taxon>Actinomycetes</taxon>
        <taxon>Propionibacteriales</taxon>
        <taxon>Nocardioidaceae</taxon>
        <taxon>Nocardioides</taxon>
    </lineage>
</organism>